<gene>
    <name evidence="3" type="ORF">COHA_001457</name>
</gene>
<name>A0AAD5H9G8_9CHLO</name>
<accession>A0AAD5H9G8</accession>
<dbReference type="PROSITE" id="PS51471">
    <property type="entry name" value="FE2OG_OXY"/>
    <property type="match status" value="1"/>
</dbReference>
<comment type="caution">
    <text evidence="3">The sequence shown here is derived from an EMBL/GenBank/DDBJ whole genome shotgun (WGS) entry which is preliminary data.</text>
</comment>
<dbReference type="AlphaFoldDB" id="A0AAD5H9G8"/>
<sequence length="295" mass="32504">MQAAMRAFFDLPMQTKQQVRRSADNAMGYAADELTKQTRDLKEVFDFCRTPHPELPDKHASNRTMDGFNRWPEGQAAMKAYFAEMERCSARLLEAFCVGFGLPARALHPYFEGSHTSFLRLNFYPAAEGQADQIAALQAAGKEPLGVNHHTDAGVLTLLWQDPNEPGLQVLAGDGSWRLVAPVAGALTVNVGDMFQVLTNGRAQAPVHRVLASRPGRRRYSAPFFYNPSPAADIAPQPQFVDSQRPALYRPINWAEFRGRRFAGDYADQGEEVQIAHYRTDAPAAQQAAAAVGAA</sequence>
<reference evidence="3" key="1">
    <citation type="submission" date="2020-11" db="EMBL/GenBank/DDBJ databases">
        <title>Chlorella ohadii genome sequencing and assembly.</title>
        <authorList>
            <person name="Murik O."/>
            <person name="Treves H."/>
            <person name="Kedem I."/>
            <person name="Shotland Y."/>
            <person name="Kaplan A."/>
        </authorList>
    </citation>
    <scope>NUCLEOTIDE SEQUENCE</scope>
    <source>
        <strain evidence="3">1</strain>
    </source>
</reference>
<protein>
    <recommendedName>
        <fullName evidence="2">Fe2OG dioxygenase domain-containing protein</fullName>
    </recommendedName>
</protein>
<dbReference type="PANTHER" id="PTHR47990">
    <property type="entry name" value="2-OXOGLUTARATE (2OG) AND FE(II)-DEPENDENT OXYGENASE SUPERFAMILY PROTEIN-RELATED"/>
    <property type="match status" value="1"/>
</dbReference>
<dbReference type="InterPro" id="IPR044861">
    <property type="entry name" value="IPNS-like_FE2OG_OXY"/>
</dbReference>
<dbReference type="Pfam" id="PF14226">
    <property type="entry name" value="DIOX_N"/>
    <property type="match status" value="1"/>
</dbReference>
<keyword evidence="1" id="KW-0560">Oxidoreductase</keyword>
<dbReference type="SUPFAM" id="SSF51197">
    <property type="entry name" value="Clavaminate synthase-like"/>
    <property type="match status" value="1"/>
</dbReference>
<dbReference type="Gene3D" id="2.60.120.330">
    <property type="entry name" value="B-lactam Antibiotic, Isopenicillin N Synthase, Chain"/>
    <property type="match status" value="1"/>
</dbReference>
<dbReference type="GO" id="GO:0046872">
    <property type="term" value="F:metal ion binding"/>
    <property type="evidence" value="ECO:0007669"/>
    <property type="project" value="UniProtKB-KW"/>
</dbReference>
<dbReference type="GO" id="GO:0016491">
    <property type="term" value="F:oxidoreductase activity"/>
    <property type="evidence" value="ECO:0007669"/>
    <property type="project" value="UniProtKB-KW"/>
</dbReference>
<evidence type="ECO:0000256" key="1">
    <source>
        <dbReference type="RuleBase" id="RU003682"/>
    </source>
</evidence>
<proteinExistence type="inferred from homology"/>
<dbReference type="EMBL" id="JADXDR010000022">
    <property type="protein sequence ID" value="KAI7845092.1"/>
    <property type="molecule type" value="Genomic_DNA"/>
</dbReference>
<keyword evidence="4" id="KW-1185">Reference proteome</keyword>
<dbReference type="InterPro" id="IPR005123">
    <property type="entry name" value="Oxoglu/Fe-dep_dioxygenase_dom"/>
</dbReference>
<comment type="similarity">
    <text evidence="1">Belongs to the iron/ascorbate-dependent oxidoreductase family.</text>
</comment>
<dbReference type="InterPro" id="IPR050231">
    <property type="entry name" value="Iron_ascorbate_oxido_reductase"/>
</dbReference>
<keyword evidence="1" id="KW-0479">Metal-binding</keyword>
<evidence type="ECO:0000259" key="2">
    <source>
        <dbReference type="PROSITE" id="PS51471"/>
    </source>
</evidence>
<dbReference type="Pfam" id="PF03171">
    <property type="entry name" value="2OG-FeII_Oxy"/>
    <property type="match status" value="1"/>
</dbReference>
<evidence type="ECO:0000313" key="4">
    <source>
        <dbReference type="Proteomes" id="UP001205105"/>
    </source>
</evidence>
<dbReference type="InterPro" id="IPR027443">
    <property type="entry name" value="IPNS-like_sf"/>
</dbReference>
<feature type="domain" description="Fe2OG dioxygenase" evidence="2">
    <location>
        <begin position="114"/>
        <end position="228"/>
    </location>
</feature>
<keyword evidence="1" id="KW-0408">Iron</keyword>
<evidence type="ECO:0000313" key="3">
    <source>
        <dbReference type="EMBL" id="KAI7845092.1"/>
    </source>
</evidence>
<dbReference type="InterPro" id="IPR026992">
    <property type="entry name" value="DIOX_N"/>
</dbReference>
<organism evidence="3 4">
    <name type="scientific">Chlorella ohadii</name>
    <dbReference type="NCBI Taxonomy" id="2649997"/>
    <lineage>
        <taxon>Eukaryota</taxon>
        <taxon>Viridiplantae</taxon>
        <taxon>Chlorophyta</taxon>
        <taxon>core chlorophytes</taxon>
        <taxon>Trebouxiophyceae</taxon>
        <taxon>Chlorellales</taxon>
        <taxon>Chlorellaceae</taxon>
        <taxon>Chlorella clade</taxon>
        <taxon>Chlorella</taxon>
    </lineage>
</organism>
<dbReference type="Proteomes" id="UP001205105">
    <property type="component" value="Unassembled WGS sequence"/>
</dbReference>